<dbReference type="AlphaFoldDB" id="A0A2A7MHS7"/>
<feature type="domain" description="Prepilin type IV endopeptidase peptidase" evidence="8">
    <location>
        <begin position="101"/>
        <end position="207"/>
    </location>
</feature>
<dbReference type="OrthoDB" id="9789291at2"/>
<reference evidence="10 11" key="1">
    <citation type="submission" date="2017-10" db="EMBL/GenBank/DDBJ databases">
        <title>Effective Description of Clostridium neonatale sp. nov. linked to necrotizing enterocolitis in neonates and a clarification of species assignable to the genus Clostridium (Prazmowski 1880) emend. Lawson and Rainey 2016.</title>
        <authorList>
            <person name="Bernard K."/>
            <person name="Burdz T."/>
            <person name="Wiebe D."/>
            <person name="Balcewich B."/>
            <person name="Alfa M."/>
            <person name="Bernier A.-M."/>
        </authorList>
    </citation>
    <scope>NUCLEOTIDE SEQUENCE [LARGE SCALE GENOMIC DNA]</scope>
    <source>
        <strain evidence="10 11">LCDC99A005</strain>
    </source>
</reference>
<dbReference type="InterPro" id="IPR050882">
    <property type="entry name" value="Prepilin_peptidase/N-MTase"/>
</dbReference>
<evidence type="ECO:0000256" key="7">
    <source>
        <dbReference type="SAM" id="Phobius"/>
    </source>
</evidence>
<evidence type="ECO:0000256" key="2">
    <source>
        <dbReference type="ARBA" id="ARBA00005801"/>
    </source>
</evidence>
<keyword evidence="11" id="KW-1185">Reference proteome</keyword>
<feature type="transmembrane region" description="Helical" evidence="7">
    <location>
        <begin position="6"/>
        <end position="24"/>
    </location>
</feature>
<protein>
    <submittedName>
        <fullName evidence="10">Prepilin peptidase</fullName>
    </submittedName>
</protein>
<dbReference type="Proteomes" id="UP000220840">
    <property type="component" value="Unassembled WGS sequence"/>
</dbReference>
<comment type="subcellular location">
    <subcellularLocation>
        <location evidence="1">Cell membrane</location>
        <topology evidence="1">Multi-pass membrane protein</topology>
    </subcellularLocation>
</comment>
<gene>
    <name evidence="10" type="ORF">CQ394_05280</name>
</gene>
<feature type="transmembrane region" description="Helical" evidence="7">
    <location>
        <begin position="69"/>
        <end position="87"/>
    </location>
</feature>
<proteinExistence type="inferred from homology"/>
<dbReference type="Pfam" id="PF06750">
    <property type="entry name" value="A24_N_bact"/>
    <property type="match status" value="1"/>
</dbReference>
<dbReference type="RefSeq" id="WP_058295298.1">
    <property type="nucleotide sequence ID" value="NZ_LN890328.1"/>
</dbReference>
<keyword evidence="4 7" id="KW-0812">Transmembrane</keyword>
<evidence type="ECO:0000256" key="1">
    <source>
        <dbReference type="ARBA" id="ARBA00004651"/>
    </source>
</evidence>
<dbReference type="EMBL" id="PDCJ01000001">
    <property type="protein sequence ID" value="PEG31139.1"/>
    <property type="molecule type" value="Genomic_DNA"/>
</dbReference>
<dbReference type="GO" id="GO:0006465">
    <property type="term" value="P:signal peptide processing"/>
    <property type="evidence" value="ECO:0007669"/>
    <property type="project" value="TreeGrafter"/>
</dbReference>
<feature type="transmembrane region" description="Helical" evidence="7">
    <location>
        <begin position="178"/>
        <end position="209"/>
    </location>
</feature>
<evidence type="ECO:0000259" key="9">
    <source>
        <dbReference type="Pfam" id="PF06750"/>
    </source>
</evidence>
<evidence type="ECO:0000259" key="8">
    <source>
        <dbReference type="Pfam" id="PF01478"/>
    </source>
</evidence>
<feature type="domain" description="Prepilin peptidase A24 N-terminal" evidence="9">
    <location>
        <begin position="8"/>
        <end position="90"/>
    </location>
</feature>
<keyword evidence="5 7" id="KW-1133">Transmembrane helix</keyword>
<dbReference type="InterPro" id="IPR010627">
    <property type="entry name" value="Prepilin_pept_A24_N"/>
</dbReference>
<dbReference type="PANTHER" id="PTHR30487">
    <property type="entry name" value="TYPE 4 PREPILIN-LIKE PROTEINS LEADER PEPTIDE-PROCESSING ENZYME"/>
    <property type="match status" value="1"/>
</dbReference>
<organism evidence="10 11">
    <name type="scientific">Clostridium neonatale</name>
    <dbReference type="NCBI Taxonomy" id="137838"/>
    <lineage>
        <taxon>Bacteria</taxon>
        <taxon>Bacillati</taxon>
        <taxon>Bacillota</taxon>
        <taxon>Clostridia</taxon>
        <taxon>Eubacteriales</taxon>
        <taxon>Clostridiaceae</taxon>
        <taxon>Clostridium</taxon>
    </lineage>
</organism>
<keyword evidence="6 7" id="KW-0472">Membrane</keyword>
<dbReference type="GO" id="GO:0005886">
    <property type="term" value="C:plasma membrane"/>
    <property type="evidence" value="ECO:0007669"/>
    <property type="project" value="UniProtKB-SubCell"/>
</dbReference>
<accession>A0A2A7MHS7</accession>
<evidence type="ECO:0000313" key="11">
    <source>
        <dbReference type="Proteomes" id="UP000220840"/>
    </source>
</evidence>
<dbReference type="GO" id="GO:0004190">
    <property type="term" value="F:aspartic-type endopeptidase activity"/>
    <property type="evidence" value="ECO:0007669"/>
    <property type="project" value="InterPro"/>
</dbReference>
<evidence type="ECO:0000313" key="10">
    <source>
        <dbReference type="EMBL" id="PEG31139.1"/>
    </source>
</evidence>
<sequence>MFYFLIFLFGLIIGSFLNVCICRIEKEESVLFPPSHCTSCNHRLSGKDLIPVLSFIILKGKCRYCNKKISLQYPIIEIINAIFYLLIFNKYGLSLYTIKFCILASLLIVIGVIDYKTQYVYRSTTVFGGIIAVIFIINEYFFYKSEVINLILGGIIGFLIIGLIVFTTKGMGEGDIEIAIICGLFIGIKYILLSLFLAIIIGGIVGIIILTLNLKKLKDRIAFGPFIAIGVLISILYGEKIIEIYMKLLNI</sequence>
<dbReference type="InterPro" id="IPR000045">
    <property type="entry name" value="Prepilin_IV_endopep_pep"/>
</dbReference>
<name>A0A2A7MHS7_9CLOT</name>
<dbReference type="STRING" id="137838.GCA_001458595_02523"/>
<feature type="transmembrane region" description="Helical" evidence="7">
    <location>
        <begin position="221"/>
        <end position="238"/>
    </location>
</feature>
<dbReference type="Pfam" id="PF01478">
    <property type="entry name" value="Peptidase_A24"/>
    <property type="match status" value="1"/>
</dbReference>
<feature type="transmembrane region" description="Helical" evidence="7">
    <location>
        <begin position="120"/>
        <end position="141"/>
    </location>
</feature>
<evidence type="ECO:0000256" key="4">
    <source>
        <dbReference type="ARBA" id="ARBA00022692"/>
    </source>
</evidence>
<evidence type="ECO:0000256" key="6">
    <source>
        <dbReference type="ARBA" id="ARBA00023136"/>
    </source>
</evidence>
<feature type="transmembrane region" description="Helical" evidence="7">
    <location>
        <begin position="93"/>
        <end position="113"/>
    </location>
</feature>
<comment type="caution">
    <text evidence="10">The sequence shown here is derived from an EMBL/GenBank/DDBJ whole genome shotgun (WGS) entry which is preliminary data.</text>
</comment>
<comment type="similarity">
    <text evidence="2">Belongs to the peptidase A24 family.</text>
</comment>
<dbReference type="Gene3D" id="1.20.120.1220">
    <property type="match status" value="1"/>
</dbReference>
<feature type="transmembrane region" description="Helical" evidence="7">
    <location>
        <begin position="147"/>
        <end position="166"/>
    </location>
</feature>
<dbReference type="PANTHER" id="PTHR30487:SF0">
    <property type="entry name" value="PREPILIN LEADER PEPTIDASE_N-METHYLTRANSFERASE-RELATED"/>
    <property type="match status" value="1"/>
</dbReference>
<evidence type="ECO:0000256" key="3">
    <source>
        <dbReference type="ARBA" id="ARBA00022475"/>
    </source>
</evidence>
<evidence type="ECO:0000256" key="5">
    <source>
        <dbReference type="ARBA" id="ARBA00022989"/>
    </source>
</evidence>
<keyword evidence="3" id="KW-1003">Cell membrane</keyword>